<dbReference type="Proteomes" id="UP000064912">
    <property type="component" value="Chromosome"/>
</dbReference>
<organism evidence="1 2">
    <name type="scientific">Rhodovulum sulfidophilum</name>
    <name type="common">Rhodobacter sulfidophilus</name>
    <dbReference type="NCBI Taxonomy" id="35806"/>
    <lineage>
        <taxon>Bacteria</taxon>
        <taxon>Pseudomonadati</taxon>
        <taxon>Pseudomonadota</taxon>
        <taxon>Alphaproteobacteria</taxon>
        <taxon>Rhodobacterales</taxon>
        <taxon>Paracoccaceae</taxon>
        <taxon>Rhodovulum</taxon>
    </lineage>
</organism>
<dbReference type="KEGG" id="rsu:NHU_03314"/>
<proteinExistence type="predicted"/>
<dbReference type="PATRIC" id="fig|35806.4.peg.3398"/>
<sequence>MWDPSLWEYDNSQSGIRGQGHYGVEKNQFTRATYGRAIEREVLSGWGCSVARR</sequence>
<protein>
    <submittedName>
        <fullName evidence="1">Cobyrinic acid a,c-diamide synthase</fullName>
    </submittedName>
</protein>
<evidence type="ECO:0000313" key="1">
    <source>
        <dbReference type="EMBL" id="BAQ70448.1"/>
    </source>
</evidence>
<evidence type="ECO:0000313" key="2">
    <source>
        <dbReference type="Proteomes" id="UP000064912"/>
    </source>
</evidence>
<gene>
    <name evidence="1" type="ORF">NHU_03314</name>
</gene>
<dbReference type="EMBL" id="AP014800">
    <property type="protein sequence ID" value="BAQ70448.1"/>
    <property type="molecule type" value="Genomic_DNA"/>
</dbReference>
<dbReference type="AlphaFoldDB" id="A0A0D6B5M4"/>
<name>A0A0D6B5M4_RHOSU</name>
<accession>A0A0D6B5M4</accession>
<reference evidence="1 2" key="1">
    <citation type="submission" date="2015-02" db="EMBL/GenBank/DDBJ databases">
        <title>Genome sequene of Rhodovulum sulfidophilum DSM 2351.</title>
        <authorList>
            <person name="Nagao N."/>
        </authorList>
    </citation>
    <scope>NUCLEOTIDE SEQUENCE [LARGE SCALE GENOMIC DNA]</scope>
    <source>
        <strain evidence="1 2">DSM 2351</strain>
    </source>
</reference>